<name>A0A0S4L6K4_9BACT</name>
<organism evidence="1 2">
    <name type="scientific">Candidatus Nitrospira nitrificans</name>
    <dbReference type="NCBI Taxonomy" id="1742973"/>
    <lineage>
        <taxon>Bacteria</taxon>
        <taxon>Pseudomonadati</taxon>
        <taxon>Nitrospirota</taxon>
        <taxon>Nitrospiria</taxon>
        <taxon>Nitrospirales</taxon>
        <taxon>Nitrospiraceae</taxon>
        <taxon>Nitrospira</taxon>
    </lineage>
</organism>
<dbReference type="Proteomes" id="UP000198736">
    <property type="component" value="Unassembled WGS sequence"/>
</dbReference>
<evidence type="ECO:0008006" key="3">
    <source>
        <dbReference type="Google" id="ProtNLM"/>
    </source>
</evidence>
<protein>
    <recommendedName>
        <fullName evidence="3">Flagellar protein FliT</fullName>
    </recommendedName>
</protein>
<keyword evidence="2" id="KW-1185">Reference proteome</keyword>
<evidence type="ECO:0000313" key="1">
    <source>
        <dbReference type="EMBL" id="CUS31515.1"/>
    </source>
</evidence>
<dbReference type="STRING" id="1742973.COMA2_10147"/>
<gene>
    <name evidence="1" type="ORF">COMA2_10147</name>
</gene>
<proteinExistence type="predicted"/>
<dbReference type="OrthoDB" id="9813852at2"/>
<dbReference type="EMBL" id="CZPZ01000001">
    <property type="protein sequence ID" value="CUS31515.1"/>
    <property type="molecule type" value="Genomic_DNA"/>
</dbReference>
<evidence type="ECO:0000313" key="2">
    <source>
        <dbReference type="Proteomes" id="UP000198736"/>
    </source>
</evidence>
<dbReference type="RefSeq" id="WP_090893736.1">
    <property type="nucleotide sequence ID" value="NZ_CZPZ01000001.1"/>
</dbReference>
<sequence length="108" mass="11604">MNSTGANAQEDILRLTQTAAEAAALGQWDAVAQCYDERGALLATMQTPVQKASHLLKLDEQIRDRVRTVHAVLATLLGEAAATRQRLQGLHQRLGGQPSTVVTVSMKA</sequence>
<reference evidence="2" key="1">
    <citation type="submission" date="2015-10" db="EMBL/GenBank/DDBJ databases">
        <authorList>
            <person name="Luecker S."/>
            <person name="Luecker S."/>
        </authorList>
    </citation>
    <scope>NUCLEOTIDE SEQUENCE [LARGE SCALE GENOMIC DNA]</scope>
</reference>
<dbReference type="AlphaFoldDB" id="A0A0S4L6K4"/>
<accession>A0A0S4L6K4</accession>